<organism evidence="1 2">
    <name type="scientific">Fusarium oxysporum f. sp. narcissi</name>
    <dbReference type="NCBI Taxonomy" id="451672"/>
    <lineage>
        <taxon>Eukaryota</taxon>
        <taxon>Fungi</taxon>
        <taxon>Dikarya</taxon>
        <taxon>Ascomycota</taxon>
        <taxon>Pezizomycotina</taxon>
        <taxon>Sordariomycetes</taxon>
        <taxon>Hypocreomycetidae</taxon>
        <taxon>Hypocreales</taxon>
        <taxon>Nectriaceae</taxon>
        <taxon>Fusarium</taxon>
        <taxon>Fusarium oxysporum species complex</taxon>
    </lineage>
</organism>
<proteinExistence type="predicted"/>
<dbReference type="AlphaFoldDB" id="A0A4Q2UZK2"/>
<evidence type="ECO:0000313" key="1">
    <source>
        <dbReference type="EMBL" id="RYC79592.1"/>
    </source>
</evidence>
<name>A0A4Q2UZK2_FUSOX</name>
<dbReference type="EMBL" id="MQTW01000583">
    <property type="protein sequence ID" value="RYC79592.1"/>
    <property type="molecule type" value="Genomic_DNA"/>
</dbReference>
<evidence type="ECO:0000313" key="2">
    <source>
        <dbReference type="Proteomes" id="UP000290540"/>
    </source>
</evidence>
<sequence length="256" mass="28915">MSDDTAQCSDDEPLLANKATVMSSKATKYYLAKPAHNHNKLITYVNPVLVMQMQRFGQNGNIEDTMDMLSVGFLPSRLRKDIRDFSRQKNCTPNYVFRNDNLDGYSTTCLCHEPVSSKLVGAATENCMEKYEQDESVGTIWTARLSFSMHKSSQNCYSLFSNKTLVAKWRPRKRRIDQEIQGFTLVNDTTKKVIGQLRSDSIKIICTDDLRSHCATELEDQNGCTSENSMPSAELDMMVLLTGAWIAHSEGWLTPS</sequence>
<reference evidence="1 2" key="1">
    <citation type="submission" date="2016-12" db="EMBL/GenBank/DDBJ databases">
        <title>Draft genome sequence of Fusarium oxysporum causing rot on Narcissus.</title>
        <authorList>
            <person name="Armitage A.D."/>
            <person name="Taylor A."/>
            <person name="Clarkson J.P."/>
            <person name="Harrison R.J."/>
            <person name="Jackson A.C."/>
        </authorList>
    </citation>
    <scope>NUCLEOTIDE SEQUENCE [LARGE SCALE GENOMIC DNA]</scope>
    <source>
        <strain evidence="1 2">N139</strain>
    </source>
</reference>
<protein>
    <submittedName>
        <fullName evidence="1">Uncharacterized protein</fullName>
    </submittedName>
</protein>
<comment type="caution">
    <text evidence="1">The sequence shown here is derived from an EMBL/GenBank/DDBJ whole genome shotgun (WGS) entry which is preliminary data.</text>
</comment>
<gene>
    <name evidence="1" type="ORF">BFJ63_vAg17522</name>
</gene>
<accession>A0A4Q2UZK2</accession>
<dbReference type="Proteomes" id="UP000290540">
    <property type="component" value="Unassembled WGS sequence"/>
</dbReference>